<dbReference type="InterPro" id="IPR005467">
    <property type="entry name" value="His_kinase_dom"/>
</dbReference>
<evidence type="ECO:0000313" key="10">
    <source>
        <dbReference type="EMBL" id="SHJ56286.1"/>
    </source>
</evidence>
<dbReference type="RefSeq" id="WP_072901758.1">
    <property type="nucleotide sequence ID" value="NZ_FRAD01000004.1"/>
</dbReference>
<evidence type="ECO:0000256" key="7">
    <source>
        <dbReference type="ARBA" id="ARBA00022840"/>
    </source>
</evidence>
<keyword evidence="11" id="KW-1185">Reference proteome</keyword>
<reference evidence="10 11" key="1">
    <citation type="submission" date="2016-11" db="EMBL/GenBank/DDBJ databases">
        <authorList>
            <person name="Jaros S."/>
            <person name="Januszkiewicz K."/>
            <person name="Wedrychowicz H."/>
        </authorList>
    </citation>
    <scope>NUCLEOTIDE SEQUENCE [LARGE SCALE GENOMIC DNA]</scope>
    <source>
        <strain evidence="10 11">DSM 3090</strain>
    </source>
</reference>
<accession>A0A1M6KBD6</accession>
<evidence type="ECO:0000256" key="5">
    <source>
        <dbReference type="ARBA" id="ARBA00022741"/>
    </source>
</evidence>
<dbReference type="GO" id="GO:0005524">
    <property type="term" value="F:ATP binding"/>
    <property type="evidence" value="ECO:0007669"/>
    <property type="project" value="UniProtKB-KW"/>
</dbReference>
<evidence type="ECO:0000256" key="3">
    <source>
        <dbReference type="ARBA" id="ARBA00022553"/>
    </source>
</evidence>
<protein>
    <recommendedName>
        <fullName evidence="2">histidine kinase</fullName>
        <ecNumber evidence="2">2.7.13.3</ecNumber>
    </recommendedName>
</protein>
<organism evidence="10 11">
    <name type="scientific">Hathewaya proteolytica DSM 3090</name>
    <dbReference type="NCBI Taxonomy" id="1121331"/>
    <lineage>
        <taxon>Bacteria</taxon>
        <taxon>Bacillati</taxon>
        <taxon>Bacillota</taxon>
        <taxon>Clostridia</taxon>
        <taxon>Eubacteriales</taxon>
        <taxon>Clostridiaceae</taxon>
        <taxon>Hathewaya</taxon>
    </lineage>
</organism>
<keyword evidence="4" id="KW-0808">Transferase</keyword>
<dbReference type="OrthoDB" id="9767435at2"/>
<keyword evidence="7" id="KW-0067">ATP-binding</keyword>
<dbReference type="Pfam" id="PF02518">
    <property type="entry name" value="HATPase_c"/>
    <property type="match status" value="1"/>
</dbReference>
<dbReference type="STRING" id="1121331.SAMN02745248_00408"/>
<dbReference type="InterPro" id="IPR011102">
    <property type="entry name" value="Sig_transdc_His_kinase_HWE"/>
</dbReference>
<dbReference type="Gene3D" id="3.30.450.20">
    <property type="entry name" value="PAS domain"/>
    <property type="match status" value="1"/>
</dbReference>
<dbReference type="InterPro" id="IPR000014">
    <property type="entry name" value="PAS"/>
</dbReference>
<dbReference type="Gene3D" id="3.30.450.280">
    <property type="entry name" value="GAF domain"/>
    <property type="match status" value="1"/>
</dbReference>
<sequence>MDTTKELLKKYSNLDEQSILKIQEVCNSLKFIANIVQADVFIDCPTRDKDIAIVINEAKPDMAPSLYKENVVGKFALRENEPAVFRSLDLGVSTRDIKALTQENVNVTQTVEPILNHEGRTIGVIIIERDLTGDIGSYKKMKVLEIENIQLSNELEQFKNDTEHITYHIDDSIIIFDADGLVRFKNPSAEQLYMSLGYKENLIGMHFDNIVLGNKKFSQICQFNDTYIEEIEVGDSVFEVRYIKQVNKVLYLEMLIKNITYIKEKEKELIYKSVAIKEIHHRVKNNLQTIASLLRLQSRRVKDEAVKPILEDSINRILAIASSHEILAQSGIDEVSIMNVLERMMRGIKSGYVLEDKNINIDISGDDFNLNSDKATNISLIVNELVQNSFKYAFKGKNEGNINIIIKEGKTYSSISIIDDGIGFDMNKVNSKSLGLSIVKSLVKDKLKGEIKIDSSQEGTKITFDFANKI</sequence>
<evidence type="ECO:0000256" key="4">
    <source>
        <dbReference type="ARBA" id="ARBA00022679"/>
    </source>
</evidence>
<dbReference type="Pfam" id="PF12282">
    <property type="entry name" value="GAF_PdtaS"/>
    <property type="match status" value="1"/>
</dbReference>
<dbReference type="InterPro" id="IPR038424">
    <property type="entry name" value="H_kinase_PdtaS_GAF_sf"/>
</dbReference>
<comment type="catalytic activity">
    <reaction evidence="1">
        <text>ATP + protein L-histidine = ADP + protein N-phospho-L-histidine.</text>
        <dbReference type="EC" id="2.7.13.3"/>
    </reaction>
</comment>
<keyword evidence="3" id="KW-0597">Phosphoprotein</keyword>
<dbReference type="PANTHER" id="PTHR41523">
    <property type="entry name" value="TWO-COMPONENT SYSTEM SENSOR PROTEIN"/>
    <property type="match status" value="1"/>
</dbReference>
<dbReference type="InterPro" id="IPR003594">
    <property type="entry name" value="HATPase_dom"/>
</dbReference>
<keyword evidence="6 10" id="KW-0418">Kinase</keyword>
<dbReference type="SMART" id="SM00911">
    <property type="entry name" value="HWE_HK"/>
    <property type="match status" value="1"/>
</dbReference>
<dbReference type="CDD" id="cd00130">
    <property type="entry name" value="PAS"/>
    <property type="match status" value="1"/>
</dbReference>
<dbReference type="AlphaFoldDB" id="A0A1M6KBD6"/>
<dbReference type="Gene3D" id="3.30.565.10">
    <property type="entry name" value="Histidine kinase-like ATPase, C-terminal domain"/>
    <property type="match status" value="1"/>
</dbReference>
<keyword evidence="8" id="KW-0902">Two-component regulatory system</keyword>
<name>A0A1M6KBD6_9CLOT</name>
<dbReference type="InterPro" id="IPR036890">
    <property type="entry name" value="HATPase_C_sf"/>
</dbReference>
<dbReference type="Pfam" id="PF07568">
    <property type="entry name" value="HisKA_2"/>
    <property type="match status" value="1"/>
</dbReference>
<dbReference type="InterPro" id="IPR022066">
    <property type="entry name" value="PdtaS_GAF"/>
</dbReference>
<dbReference type="InterPro" id="IPR011495">
    <property type="entry name" value="Sig_transdc_His_kin_sub2_dim/P"/>
</dbReference>
<evidence type="ECO:0000256" key="6">
    <source>
        <dbReference type="ARBA" id="ARBA00022777"/>
    </source>
</evidence>
<dbReference type="SMART" id="SM00387">
    <property type="entry name" value="HATPase_c"/>
    <property type="match status" value="1"/>
</dbReference>
<evidence type="ECO:0000313" key="11">
    <source>
        <dbReference type="Proteomes" id="UP000183952"/>
    </source>
</evidence>
<feature type="domain" description="Histidine kinase" evidence="9">
    <location>
        <begin position="278"/>
        <end position="470"/>
    </location>
</feature>
<dbReference type="PANTHER" id="PTHR41523:SF8">
    <property type="entry name" value="ETHYLENE RESPONSE SENSOR PROTEIN"/>
    <property type="match status" value="1"/>
</dbReference>
<dbReference type="GO" id="GO:0004673">
    <property type="term" value="F:protein histidine kinase activity"/>
    <property type="evidence" value="ECO:0007669"/>
    <property type="project" value="UniProtKB-EC"/>
</dbReference>
<dbReference type="PROSITE" id="PS50109">
    <property type="entry name" value="HIS_KIN"/>
    <property type="match status" value="1"/>
</dbReference>
<evidence type="ECO:0000256" key="8">
    <source>
        <dbReference type="ARBA" id="ARBA00023012"/>
    </source>
</evidence>
<dbReference type="SUPFAM" id="SSF55874">
    <property type="entry name" value="ATPase domain of HSP90 chaperone/DNA topoisomerase II/histidine kinase"/>
    <property type="match status" value="1"/>
</dbReference>
<dbReference type="EC" id="2.7.13.3" evidence="2"/>
<dbReference type="GO" id="GO:0000160">
    <property type="term" value="P:phosphorelay signal transduction system"/>
    <property type="evidence" value="ECO:0007669"/>
    <property type="project" value="UniProtKB-KW"/>
</dbReference>
<evidence type="ECO:0000259" key="9">
    <source>
        <dbReference type="PROSITE" id="PS50109"/>
    </source>
</evidence>
<gene>
    <name evidence="10" type="ORF">SAMN02745248_00408</name>
</gene>
<dbReference type="EMBL" id="FRAD01000004">
    <property type="protein sequence ID" value="SHJ56286.1"/>
    <property type="molecule type" value="Genomic_DNA"/>
</dbReference>
<evidence type="ECO:0000256" key="1">
    <source>
        <dbReference type="ARBA" id="ARBA00000085"/>
    </source>
</evidence>
<keyword evidence="5" id="KW-0547">Nucleotide-binding</keyword>
<dbReference type="Proteomes" id="UP000183952">
    <property type="component" value="Unassembled WGS sequence"/>
</dbReference>
<evidence type="ECO:0000256" key="2">
    <source>
        <dbReference type="ARBA" id="ARBA00012438"/>
    </source>
</evidence>
<proteinExistence type="predicted"/>